<dbReference type="Pfam" id="PF13560">
    <property type="entry name" value="HTH_31"/>
    <property type="match status" value="1"/>
</dbReference>
<dbReference type="Pfam" id="PF19054">
    <property type="entry name" value="DUF5753"/>
    <property type="match status" value="1"/>
</dbReference>
<sequence>MILRRRLRIALRNARISLGESQKDVAEALDWSPSKLLRIEAGSSNISTVDLRSLLAHYNITSSERVEELVTMARFARRQLFNSYSDVLKTQYFTYLQYETAATVIRSFQPLLIPGPLQTREYAESILKLAHRPFDTEEVIDRRLQARMERQEVLLKDDGPELFFILDEAALSRHIGGKDVMLRQLEHLLIFDGKPEVHIQVLPFGRGEHSGLFGSFIVLEFPAPEDEPIAFLEGHLDDVILREDPEDVALYMEKFWSLEGLASPAGETSTAVLATMDRIRRS</sequence>
<dbReference type="AlphaFoldDB" id="A0A6F8Y2I8"/>
<dbReference type="SMART" id="SM00530">
    <property type="entry name" value="HTH_XRE"/>
    <property type="match status" value="1"/>
</dbReference>
<dbReference type="GO" id="GO:0003677">
    <property type="term" value="F:DNA binding"/>
    <property type="evidence" value="ECO:0007669"/>
    <property type="project" value="InterPro"/>
</dbReference>
<proteinExistence type="predicted"/>
<name>A0A6F8Y2I8_9ACTN</name>
<protein>
    <submittedName>
        <fullName evidence="2">Transcriptional regulator</fullName>
    </submittedName>
</protein>
<keyword evidence="3" id="KW-1185">Reference proteome</keyword>
<dbReference type="RefSeq" id="WP_173040377.1">
    <property type="nucleotide sequence ID" value="NZ_AP022870.1"/>
</dbReference>
<dbReference type="InterPro" id="IPR010982">
    <property type="entry name" value="Lambda_DNA-bd_dom_sf"/>
</dbReference>
<dbReference type="Proteomes" id="UP000502508">
    <property type="component" value="Chromosome"/>
</dbReference>
<dbReference type="InterPro" id="IPR001387">
    <property type="entry name" value="Cro/C1-type_HTH"/>
</dbReference>
<accession>A0A6F8Y2I8</accession>
<dbReference type="EMBL" id="AP022870">
    <property type="protein sequence ID" value="BCB80198.1"/>
    <property type="molecule type" value="Genomic_DNA"/>
</dbReference>
<dbReference type="CDD" id="cd00093">
    <property type="entry name" value="HTH_XRE"/>
    <property type="match status" value="1"/>
</dbReference>
<evidence type="ECO:0000313" key="3">
    <source>
        <dbReference type="Proteomes" id="UP000502508"/>
    </source>
</evidence>
<reference evidence="2 3" key="1">
    <citation type="submission" date="2020-03" db="EMBL/GenBank/DDBJ databases">
        <title>Whole genome shotgun sequence of Phytohabitans flavus NBRC 107702.</title>
        <authorList>
            <person name="Komaki H."/>
            <person name="Tamura T."/>
        </authorList>
    </citation>
    <scope>NUCLEOTIDE SEQUENCE [LARGE SCALE GENOMIC DNA]</scope>
    <source>
        <strain evidence="2 3">NBRC 107702</strain>
    </source>
</reference>
<evidence type="ECO:0000313" key="2">
    <source>
        <dbReference type="EMBL" id="BCB80198.1"/>
    </source>
</evidence>
<gene>
    <name evidence="2" type="ORF">Pflav_066080</name>
</gene>
<reference evidence="2 3" key="2">
    <citation type="submission" date="2020-03" db="EMBL/GenBank/DDBJ databases">
        <authorList>
            <person name="Ichikawa N."/>
            <person name="Kimura A."/>
            <person name="Kitahashi Y."/>
            <person name="Uohara A."/>
        </authorList>
    </citation>
    <scope>NUCLEOTIDE SEQUENCE [LARGE SCALE GENOMIC DNA]</scope>
    <source>
        <strain evidence="2 3">NBRC 107702</strain>
    </source>
</reference>
<feature type="domain" description="HTH cro/C1-type" evidence="1">
    <location>
        <begin position="11"/>
        <end position="65"/>
    </location>
</feature>
<organism evidence="2 3">
    <name type="scientific">Phytohabitans flavus</name>
    <dbReference type="NCBI Taxonomy" id="1076124"/>
    <lineage>
        <taxon>Bacteria</taxon>
        <taxon>Bacillati</taxon>
        <taxon>Actinomycetota</taxon>
        <taxon>Actinomycetes</taxon>
        <taxon>Micromonosporales</taxon>
        <taxon>Micromonosporaceae</taxon>
    </lineage>
</organism>
<dbReference type="Gene3D" id="1.10.260.40">
    <property type="entry name" value="lambda repressor-like DNA-binding domains"/>
    <property type="match status" value="1"/>
</dbReference>
<dbReference type="SUPFAM" id="SSF47413">
    <property type="entry name" value="lambda repressor-like DNA-binding domains"/>
    <property type="match status" value="1"/>
</dbReference>
<dbReference type="InterPro" id="IPR043917">
    <property type="entry name" value="DUF5753"/>
</dbReference>
<evidence type="ECO:0000259" key="1">
    <source>
        <dbReference type="PROSITE" id="PS50943"/>
    </source>
</evidence>
<dbReference type="PROSITE" id="PS50943">
    <property type="entry name" value="HTH_CROC1"/>
    <property type="match status" value="1"/>
</dbReference>
<dbReference type="KEGG" id="pfla:Pflav_066080"/>